<evidence type="ECO:0000256" key="4">
    <source>
        <dbReference type="ARBA" id="ARBA00023136"/>
    </source>
</evidence>
<dbReference type="AlphaFoldDB" id="A0A6G1IPC8"/>
<proteinExistence type="predicted"/>
<evidence type="ECO:0000313" key="7">
    <source>
        <dbReference type="EMBL" id="KAF2680104.1"/>
    </source>
</evidence>
<gene>
    <name evidence="7" type="ORF">K458DRAFT_421912</name>
</gene>
<sequence length="237" mass="25033">MPSGYKVATAAYYSPGLCPSGYAPVSSGTGTIAELTETTHVCCPTAYDFTTQPTERPSDLNPFMSSIICQSEWNTATSETVTVTQTTLGGTTSRSVLVPTGGWLRAYGVVVKFREGDFDSKTTPSGTSLTTTNGPSSTPTTSASAESGSSSSGLSTGASIGVGVGVGIIGLALIVGGVWFLLKLRRKKQTDALPYAHHELPVWKEPQQVLPQELPSSIKYAREPVRHVPPQELEARY</sequence>
<dbReference type="GO" id="GO:0016020">
    <property type="term" value="C:membrane"/>
    <property type="evidence" value="ECO:0007669"/>
    <property type="project" value="UniProtKB-SubCell"/>
</dbReference>
<dbReference type="PANTHER" id="PTHR15549">
    <property type="entry name" value="PAIRED IMMUNOGLOBULIN-LIKE TYPE 2 RECEPTOR"/>
    <property type="match status" value="1"/>
</dbReference>
<keyword evidence="2 6" id="KW-0812">Transmembrane</keyword>
<feature type="transmembrane region" description="Helical" evidence="6">
    <location>
        <begin position="160"/>
        <end position="182"/>
    </location>
</feature>
<organism evidence="7 8">
    <name type="scientific">Lentithecium fluviatile CBS 122367</name>
    <dbReference type="NCBI Taxonomy" id="1168545"/>
    <lineage>
        <taxon>Eukaryota</taxon>
        <taxon>Fungi</taxon>
        <taxon>Dikarya</taxon>
        <taxon>Ascomycota</taxon>
        <taxon>Pezizomycotina</taxon>
        <taxon>Dothideomycetes</taxon>
        <taxon>Pleosporomycetidae</taxon>
        <taxon>Pleosporales</taxon>
        <taxon>Massarineae</taxon>
        <taxon>Lentitheciaceae</taxon>
        <taxon>Lentithecium</taxon>
    </lineage>
</organism>
<protein>
    <recommendedName>
        <fullName evidence="9">Mid2 domain-containing protein</fullName>
    </recommendedName>
</protein>
<dbReference type="Proteomes" id="UP000799291">
    <property type="component" value="Unassembled WGS sequence"/>
</dbReference>
<accession>A0A6G1IPC8</accession>
<reference evidence="7" key="1">
    <citation type="journal article" date="2020" name="Stud. Mycol.">
        <title>101 Dothideomycetes genomes: a test case for predicting lifestyles and emergence of pathogens.</title>
        <authorList>
            <person name="Haridas S."/>
            <person name="Albert R."/>
            <person name="Binder M."/>
            <person name="Bloem J."/>
            <person name="Labutti K."/>
            <person name="Salamov A."/>
            <person name="Andreopoulos B."/>
            <person name="Baker S."/>
            <person name="Barry K."/>
            <person name="Bills G."/>
            <person name="Bluhm B."/>
            <person name="Cannon C."/>
            <person name="Castanera R."/>
            <person name="Culley D."/>
            <person name="Daum C."/>
            <person name="Ezra D."/>
            <person name="Gonzalez J."/>
            <person name="Henrissat B."/>
            <person name="Kuo A."/>
            <person name="Liang C."/>
            <person name="Lipzen A."/>
            <person name="Lutzoni F."/>
            <person name="Magnuson J."/>
            <person name="Mondo S."/>
            <person name="Nolan M."/>
            <person name="Ohm R."/>
            <person name="Pangilinan J."/>
            <person name="Park H.-J."/>
            <person name="Ramirez L."/>
            <person name="Alfaro M."/>
            <person name="Sun H."/>
            <person name="Tritt A."/>
            <person name="Yoshinaga Y."/>
            <person name="Zwiers L.-H."/>
            <person name="Turgeon B."/>
            <person name="Goodwin S."/>
            <person name="Spatafora J."/>
            <person name="Crous P."/>
            <person name="Grigoriev I."/>
        </authorList>
    </citation>
    <scope>NUCLEOTIDE SEQUENCE</scope>
    <source>
        <strain evidence="7">CBS 122367</strain>
    </source>
</reference>
<dbReference type="PANTHER" id="PTHR15549:SF30">
    <property type="entry name" value="MID2 DOMAIN-CONTAINING PROTEIN"/>
    <property type="match status" value="1"/>
</dbReference>
<evidence type="ECO:0000256" key="6">
    <source>
        <dbReference type="SAM" id="Phobius"/>
    </source>
</evidence>
<evidence type="ECO:0000313" key="8">
    <source>
        <dbReference type="Proteomes" id="UP000799291"/>
    </source>
</evidence>
<keyword evidence="8" id="KW-1185">Reference proteome</keyword>
<evidence type="ECO:0000256" key="3">
    <source>
        <dbReference type="ARBA" id="ARBA00022989"/>
    </source>
</evidence>
<dbReference type="InterPro" id="IPR051694">
    <property type="entry name" value="Immunoregulatory_rcpt-like"/>
</dbReference>
<evidence type="ECO:0000256" key="5">
    <source>
        <dbReference type="SAM" id="MobiDB-lite"/>
    </source>
</evidence>
<dbReference type="OrthoDB" id="4770059at2759"/>
<evidence type="ECO:0000256" key="1">
    <source>
        <dbReference type="ARBA" id="ARBA00004167"/>
    </source>
</evidence>
<dbReference type="EMBL" id="MU005599">
    <property type="protein sequence ID" value="KAF2680104.1"/>
    <property type="molecule type" value="Genomic_DNA"/>
</dbReference>
<comment type="subcellular location">
    <subcellularLocation>
        <location evidence="1">Membrane</location>
        <topology evidence="1">Single-pass membrane protein</topology>
    </subcellularLocation>
</comment>
<keyword evidence="3 6" id="KW-1133">Transmembrane helix</keyword>
<keyword evidence="4 6" id="KW-0472">Membrane</keyword>
<feature type="compositionally biased region" description="Low complexity" evidence="5">
    <location>
        <begin position="122"/>
        <end position="154"/>
    </location>
</feature>
<evidence type="ECO:0008006" key="9">
    <source>
        <dbReference type="Google" id="ProtNLM"/>
    </source>
</evidence>
<dbReference type="GO" id="GO:0071944">
    <property type="term" value="C:cell periphery"/>
    <property type="evidence" value="ECO:0007669"/>
    <property type="project" value="UniProtKB-ARBA"/>
</dbReference>
<name>A0A6G1IPC8_9PLEO</name>
<feature type="region of interest" description="Disordered" evidence="5">
    <location>
        <begin position="120"/>
        <end position="154"/>
    </location>
</feature>
<evidence type="ECO:0000256" key="2">
    <source>
        <dbReference type="ARBA" id="ARBA00022692"/>
    </source>
</evidence>